<proteinExistence type="predicted"/>
<dbReference type="Proteomes" id="UP000494255">
    <property type="component" value="Unassembled WGS sequence"/>
</dbReference>
<name>A0A6J5CYN7_9BURK</name>
<protein>
    <submittedName>
        <fullName evidence="1">Uncharacterized protein</fullName>
    </submittedName>
</protein>
<organism evidence="1 2">
    <name type="scientific">Paraburkholderia sediminicola</name>
    <dbReference type="NCBI Taxonomy" id="458836"/>
    <lineage>
        <taxon>Bacteria</taxon>
        <taxon>Pseudomonadati</taxon>
        <taxon>Pseudomonadota</taxon>
        <taxon>Betaproteobacteria</taxon>
        <taxon>Burkholderiales</taxon>
        <taxon>Burkholderiaceae</taxon>
        <taxon>Paraburkholderia</taxon>
    </lineage>
</organism>
<accession>A0A6J5CYN7</accession>
<dbReference type="EMBL" id="CADIKC010000023">
    <property type="protein sequence ID" value="CAB3745499.1"/>
    <property type="molecule type" value="Genomic_DNA"/>
</dbReference>
<gene>
    <name evidence="1" type="ORF">LMG24238_07631</name>
</gene>
<dbReference type="RefSeq" id="WP_175054984.1">
    <property type="nucleotide sequence ID" value="NZ_CADIKC010000023.1"/>
</dbReference>
<keyword evidence="2" id="KW-1185">Reference proteome</keyword>
<dbReference type="GeneID" id="97046170"/>
<dbReference type="AlphaFoldDB" id="A0A6J5CYN7"/>
<evidence type="ECO:0000313" key="1">
    <source>
        <dbReference type="EMBL" id="CAB3745499.1"/>
    </source>
</evidence>
<sequence>MNEGENPIRVIIDGDTVNDSQIAPGEEAALESDTEGVTELRELGGLQRDLSETEEGETT</sequence>
<evidence type="ECO:0000313" key="2">
    <source>
        <dbReference type="Proteomes" id="UP000494255"/>
    </source>
</evidence>
<reference evidence="1 2" key="1">
    <citation type="submission" date="2020-04" db="EMBL/GenBank/DDBJ databases">
        <authorList>
            <person name="De Canck E."/>
        </authorList>
    </citation>
    <scope>NUCLEOTIDE SEQUENCE [LARGE SCALE GENOMIC DNA]</scope>
    <source>
        <strain evidence="1 2">LMG 24238</strain>
    </source>
</reference>